<dbReference type="Pfam" id="PF17167">
    <property type="entry name" value="Glyco_hydro_94"/>
    <property type="match status" value="1"/>
</dbReference>
<keyword evidence="3" id="KW-0812">Transmembrane</keyword>
<evidence type="ECO:0000256" key="3">
    <source>
        <dbReference type="SAM" id="Phobius"/>
    </source>
</evidence>
<dbReference type="EMBL" id="WJBD01000006">
    <property type="protein sequence ID" value="MBC3887940.1"/>
    <property type="molecule type" value="Genomic_DNA"/>
</dbReference>
<evidence type="ECO:0000259" key="4">
    <source>
        <dbReference type="Pfam" id="PF06165"/>
    </source>
</evidence>
<protein>
    <submittedName>
        <fullName evidence="7">Glycosyl transferase</fullName>
    </submittedName>
</protein>
<name>A0A923I2L1_9FIRM</name>
<dbReference type="CDD" id="cd11753">
    <property type="entry name" value="GH94N_ChvB_NdvB_2_like"/>
    <property type="match status" value="1"/>
</dbReference>
<dbReference type="InterPro" id="IPR052047">
    <property type="entry name" value="GH94_Enzymes"/>
</dbReference>
<dbReference type="Gene3D" id="1.50.10.140">
    <property type="match status" value="2"/>
</dbReference>
<evidence type="ECO:0000256" key="1">
    <source>
        <dbReference type="ARBA" id="ARBA00022676"/>
    </source>
</evidence>
<dbReference type="SMART" id="SM01068">
    <property type="entry name" value="CBM_X"/>
    <property type="match status" value="2"/>
</dbReference>
<gene>
    <name evidence="7" type="ORF">GH810_06410</name>
</gene>
<feature type="transmembrane region" description="Helical" evidence="3">
    <location>
        <begin position="994"/>
        <end position="1014"/>
    </location>
</feature>
<evidence type="ECO:0000259" key="5">
    <source>
        <dbReference type="Pfam" id="PF10091"/>
    </source>
</evidence>
<feature type="transmembrane region" description="Helical" evidence="3">
    <location>
        <begin position="965"/>
        <end position="988"/>
    </location>
</feature>
<dbReference type="InterPro" id="IPR033432">
    <property type="entry name" value="GH94_catalytic"/>
</dbReference>
<feature type="domain" description="Glycoamylase-like" evidence="5">
    <location>
        <begin position="1409"/>
        <end position="1596"/>
    </location>
</feature>
<dbReference type="Pfam" id="PF10091">
    <property type="entry name" value="Glycoamylase"/>
    <property type="match status" value="1"/>
</dbReference>
<dbReference type="InterPro" id="IPR011013">
    <property type="entry name" value="Gal_mutarotase_sf_dom"/>
</dbReference>
<dbReference type="RefSeq" id="WP_148566166.1">
    <property type="nucleotide sequence ID" value="NZ_RXYA01000003.1"/>
</dbReference>
<feature type="transmembrane region" description="Helical" evidence="3">
    <location>
        <begin position="6"/>
        <end position="27"/>
    </location>
</feature>
<feature type="transmembrane region" description="Helical" evidence="3">
    <location>
        <begin position="434"/>
        <end position="453"/>
    </location>
</feature>
<dbReference type="InterPro" id="IPR037820">
    <property type="entry name" value="GH94N_NdvB"/>
</dbReference>
<accession>A0A923I2L1</accession>
<evidence type="ECO:0000313" key="8">
    <source>
        <dbReference type="Proteomes" id="UP000616595"/>
    </source>
</evidence>
<proteinExistence type="predicted"/>
<dbReference type="Gene3D" id="1.50.10.10">
    <property type="match status" value="1"/>
</dbReference>
<keyword evidence="8" id="KW-1185">Reference proteome</keyword>
<dbReference type="PANTHER" id="PTHR37469">
    <property type="entry name" value="CELLOBIONIC ACID PHOSPHORYLASE-RELATED"/>
    <property type="match status" value="1"/>
</dbReference>
<sequence length="2929" mass="333257">MDAYLRLLIEGGVLLAGTLVFLWIFLIKSGKTPKLNMRDASLSSEELEDHAKKIAFEHSVSVKKRSLKSPILRMNDNYKFIMTVYKELNEDVQKKFAVPPASEWLLDNFYVIEKQVKGLRRDLKKSDYIRLPVLKSGLLKGQIRIFAVAVELVAHTDGQIDEKILSDYLKAYQSHSVLFDREIVALPMMITLALIENIRVLCEDIRKTQTQWHKADKIFVKWIENEEYDTRKTVKLLQDSLKSLDEVEPSFVEHLFYRLRRSGRSYVEVLQNMDENLDKLGTTTEEITKKEHSTQSVNTVTMGNSITSIRFFSSLDWSDLFESVSMVEQILKQDPDGTYPLMDIATRSHYRTKVEELALSFGVSELYLAKMAIAFAKESYIKSNQSESVDASIQRTWHVGYYLIGNGIKNLENREKKINSFSPKAESMGKKNPGILYIGSMDLITLLFVFIAVRYSNFTTSSHVVLFSILAIIAVLIPASEIAVDVVNWIVCHALKPAFFPRLQLKDGIPETMSTIVAIPTLLSDENRVKELLAGLESHYLSNREDHLYFALIGAFRDSDEAAMKDDEAIIETALSGIKELNDKYAKESTDKFYFFHRDSQYSKENDKWIGWERKRGALMEFNDLILGATDTSFSYVSSKNPPFSNVKYIITLDSDTILPMGMAKKMIATMAHPLNRPVIDKERGVVVEGYGLMQPRVEVENESSNRSLFSRIFTGQEGIDPYATAISDVYQDLFGEGIFVGKGIYDLTVFQSIMKDAIPDNTILSHDLLEGSYVRTGLVTDLKLVDSYPSKYNSFSSRLHRWVRGDWQLVPILFRKIFDRSHSKIFNPLSRLSKWKIFDNLRRSLVSPALMLLAFLSFTILPGSIYFWLAYFFLAQAFPLIMGVIGYLFSARIGNDRIKRYTPVMFGLKAVLMQFLLTLLFLPYQAWLMASAIVVTLVRVFITKKNLLEWVTADDVEKFQKNSLISYIATMKASLFQAPLVVLFAFIFKSEAILLSLAFFLVWVSGPLIAYFISKDHQEKPFKISEDDTHELGRITRKTWRYFEDFSNARSHYLIPDNYQADPPRGLAQRTSPTNIGLGLLATLTARDFGYIGTFKMIDLIEKTVDTIETLEKWNGHLLNWYDTLTLKPLRPAYVSTVDSGNFLGYLITLKQGLKNYLHSPVVDPRFSNGIRDTLHCVGKKDYSAYNEILPIDTRTGNPSVDLMDWNQTLNTLSREEHLADLDEGVWKKKLEDMISMFKNDMTKWMPGIDLLEKIPEGLSKYGEKDGVCSNIEELLSMLKKNADLYDLPQTYKDSAEIATKLADAIRKTNQDSHSESINWLIDLAETLNTAVSAIQQFINRYMALIERIDALSKAMDFLPLYDKKKELFSIGFNLEEKKLTNSFYDLLASESRQTSYICIAKGKIPASHWFKLGRALTNVDHYKGLISWTGTMFEYLMPLLIMKSYQNTLLDETYSFVIKSQKKYGNERAMPWGTSESGYNVMDKDHDYRYKAIGVPWLGLKRGLIEDAVTASYATFLALMVEPEDAIKNIKRLKEEGLEGTYGFYEAADYTPERLGFETKRVVIKSFMAHHQGMSLMALNNCMNNNIMQTRFHEDPEINAARLLLQEKVSSDFIFTKGTKEKIVPYKGKIYKEESSVRRFTRPDPILPKTHILSNGNYSIMITDRGTGYSKSKMAAVTRWREDSTLDQYGMFFYLRNIDTNAVWSAAYSPINVMPDKYEVVFTADKATFKRMDGAIETKTEVVIASSDNVEIRRVTLKNTGEKAYTLELTSYFEVVMAPQAGDIAHMAFSNLFVETEFNQNKKCIIANRRPRSESDKSMWLANAVLLNGNILGDIQYETDRMQMLGRGNNVKNPVVMNQEKPLSNTTGPVLDPVMSIRLKVKIEPGQTAQFSFITAFSESEESLLNLIDQYGNFGAVEGAFKLALTRSQVETKYLNLDAEETELYQDMISDIVFISPAKRMSQELILKNTQGQSALWKYGISGDNPIVVVDLSKIDQVKILYEVLKAHEYWRLMDLKVDLVIISEEEYSYSLPLYTLISDIVLSTQTHDILKTSEDVFILEKNKLDEKDVSLIYAVARVILKGGAGIMRDQITDYSVNQTKTLERQEFPEKKVFSSKPINFPMSQPEKQNLLYDNGIGGFGSDGSEYVIQLEKGQNTPAPWVNVIANPEFGFMVSESGSGYTWYKNSHENKLTPWSNDVVSDSPGEVIYIGDDDSGELWTVTPLPIREDEVYVIRHGFGYSLFEHTSHGIKQRMTQHVPVSESVKITLINLKNDSELVRHLTLTYYTRPVLGVSDQFTAMHIKTRLDESGALLIENPYNEDFPEQICFMDVSIRERSVTSDRKEFFGGGDMSSPESLSYERLTGALGTGFDPCGVIQVKVTLEPNERKDIVFLLGVGNNSEAVNTITKKYLEVKNTKDSVNEVIGFWKSKLEIIQVDTPTVSMNLMLDGWLQYQVISCRLWGRSGFYQSGGAFGFRDQLQDALAVANLWPEISRSQILLHASHQYVQGDVQHWWHDPKGLGTRTRFSDDRLWLPYVTAEYIRITGDGDILKEEISFIEESELTEFEDEKCGIPMPLNVQSTLYDHCLRAIEISLKFGEHGLPLMGTGDWNDGMNTVGNKGRGESVWLGWFLVAVIDGFIPLCEKIGDPEIAEKYAEVRIKIIEAIEKTAWDGNWYRRAYFDNGQPLGSVQNSECKIDSIAQSWSVISGAGNTERSFQAMRSLENYLVSREDGLIKLLTPPFDKSDLEPGYIKGYIPGVRENGGQYTHAAAWAIIAFAKLGDGDKAWELFELINPINHTSNLRDYSRYKVEPYVLAADVYSTYPHTGRGGWTWYTGAAGWLYRAGLEYILGFQKNGETIIMDPCIPGKWKEYNLKYNYLGTIYDIKVKNPEGVNKGVKKISVDGIISTRNVINLVDDKENHEIEVYMG</sequence>
<evidence type="ECO:0000259" key="6">
    <source>
        <dbReference type="Pfam" id="PF17167"/>
    </source>
</evidence>
<dbReference type="Gene3D" id="2.70.98.40">
    <property type="entry name" value="Glycoside hydrolase, family 65, N-terminal domain"/>
    <property type="match status" value="2"/>
</dbReference>
<dbReference type="GO" id="GO:0016757">
    <property type="term" value="F:glycosyltransferase activity"/>
    <property type="evidence" value="ECO:0007669"/>
    <property type="project" value="UniProtKB-KW"/>
</dbReference>
<feature type="transmembrane region" description="Helical" evidence="3">
    <location>
        <begin position="465"/>
        <end position="492"/>
    </location>
</feature>
<dbReference type="Proteomes" id="UP000616595">
    <property type="component" value="Unassembled WGS sequence"/>
</dbReference>
<keyword evidence="3" id="KW-0472">Membrane</keyword>
<dbReference type="InterPro" id="IPR010383">
    <property type="entry name" value="Glyco_hydrolase_94_b-supersand"/>
</dbReference>
<reference evidence="7" key="1">
    <citation type="submission" date="2019-10" db="EMBL/GenBank/DDBJ databases">
        <authorList>
            <person name="Ross D.E."/>
            <person name="Gulliver D."/>
        </authorList>
    </citation>
    <scope>NUCLEOTIDE SEQUENCE</scope>
    <source>
        <strain evidence="7">DER-2019</strain>
    </source>
</reference>
<feature type="domain" description="Glycosyl hydrolase 94 supersandwich" evidence="4">
    <location>
        <begin position="2148"/>
        <end position="2413"/>
    </location>
</feature>
<evidence type="ECO:0000256" key="2">
    <source>
        <dbReference type="ARBA" id="ARBA00022679"/>
    </source>
</evidence>
<organism evidence="7 8">
    <name type="scientific">Acetobacterium paludosum</name>
    <dbReference type="NCBI Taxonomy" id="52693"/>
    <lineage>
        <taxon>Bacteria</taxon>
        <taxon>Bacillati</taxon>
        <taxon>Bacillota</taxon>
        <taxon>Clostridia</taxon>
        <taxon>Eubacteriales</taxon>
        <taxon>Eubacteriaceae</taxon>
        <taxon>Acetobacterium</taxon>
    </lineage>
</organism>
<comment type="caution">
    <text evidence="7">The sequence shown here is derived from an EMBL/GenBank/DDBJ whole genome shotgun (WGS) entry which is preliminary data.</text>
</comment>
<dbReference type="PANTHER" id="PTHR37469:SF2">
    <property type="entry name" value="CELLOBIONIC ACID PHOSPHORYLASE"/>
    <property type="match status" value="1"/>
</dbReference>
<dbReference type="InterPro" id="IPR037824">
    <property type="entry name" value="GH94N_2_NdvB"/>
</dbReference>
<dbReference type="InterPro" id="IPR012341">
    <property type="entry name" value="6hp_glycosidase-like_sf"/>
</dbReference>
<feature type="transmembrane region" description="Helical" evidence="3">
    <location>
        <begin position="927"/>
        <end position="944"/>
    </location>
</feature>
<keyword evidence="3" id="KW-1133">Transmembrane helix</keyword>
<keyword evidence="2 7" id="KW-0808">Transferase</keyword>
<dbReference type="InterPro" id="IPR019282">
    <property type="entry name" value="Glycoamylase-like_cons_dom"/>
</dbReference>
<reference evidence="7" key="2">
    <citation type="submission" date="2020-10" db="EMBL/GenBank/DDBJ databases">
        <title>Comparative genomics of the Acetobacterium genus.</title>
        <authorList>
            <person name="Marshall C."/>
            <person name="May H."/>
            <person name="Norman S."/>
        </authorList>
    </citation>
    <scope>NUCLEOTIDE SEQUENCE</scope>
    <source>
        <strain evidence="7">DER-2019</strain>
    </source>
</reference>
<dbReference type="InterPro" id="IPR008928">
    <property type="entry name" value="6-hairpin_glycosidase_sf"/>
</dbReference>
<keyword evidence="1" id="KW-0328">Glycosyltransferase</keyword>
<feature type="domain" description="Glycosyl hydrolase 94 supersandwich" evidence="4">
    <location>
        <begin position="1636"/>
        <end position="1915"/>
    </location>
</feature>
<feature type="domain" description="Glycosyl hydrolase 94 catalytic" evidence="6">
    <location>
        <begin position="2428"/>
        <end position="2852"/>
    </location>
</feature>
<dbReference type="GO" id="GO:0005975">
    <property type="term" value="P:carbohydrate metabolic process"/>
    <property type="evidence" value="ECO:0007669"/>
    <property type="project" value="InterPro"/>
</dbReference>
<evidence type="ECO:0000313" key="7">
    <source>
        <dbReference type="EMBL" id="MBC3887940.1"/>
    </source>
</evidence>
<feature type="transmembrane region" description="Helical" evidence="3">
    <location>
        <begin position="867"/>
        <end position="890"/>
    </location>
</feature>
<dbReference type="CDD" id="cd11756">
    <property type="entry name" value="GH94N_ChvB_NdvB_1_like"/>
    <property type="match status" value="1"/>
</dbReference>
<dbReference type="OrthoDB" id="9769991at2"/>
<dbReference type="SUPFAM" id="SSF74650">
    <property type="entry name" value="Galactose mutarotase-like"/>
    <property type="match status" value="2"/>
</dbReference>
<dbReference type="InterPro" id="IPR037018">
    <property type="entry name" value="GH65_N"/>
</dbReference>
<dbReference type="GO" id="GO:0030246">
    <property type="term" value="F:carbohydrate binding"/>
    <property type="evidence" value="ECO:0007669"/>
    <property type="project" value="InterPro"/>
</dbReference>
<dbReference type="SUPFAM" id="SSF48208">
    <property type="entry name" value="Six-hairpin glycosidases"/>
    <property type="match status" value="1"/>
</dbReference>
<dbReference type="Gene3D" id="2.60.420.10">
    <property type="entry name" value="Maltose phosphorylase, domain 3"/>
    <property type="match status" value="1"/>
</dbReference>
<feature type="transmembrane region" description="Helical" evidence="3">
    <location>
        <begin position="842"/>
        <end position="861"/>
    </location>
</feature>
<dbReference type="Pfam" id="PF06165">
    <property type="entry name" value="GH94_b-supersand"/>
    <property type="match status" value="2"/>
</dbReference>